<dbReference type="Proteomes" id="UP001454036">
    <property type="component" value="Unassembled WGS sequence"/>
</dbReference>
<gene>
    <name evidence="1" type="ORF">LIER_31847</name>
</gene>
<dbReference type="EMBL" id="BAABME010011985">
    <property type="protein sequence ID" value="GAA0184559.1"/>
    <property type="molecule type" value="Genomic_DNA"/>
</dbReference>
<dbReference type="AlphaFoldDB" id="A0AAV3RUD2"/>
<protein>
    <submittedName>
        <fullName evidence="1">Uncharacterized protein</fullName>
    </submittedName>
</protein>
<proteinExistence type="predicted"/>
<accession>A0AAV3RUD2</accession>
<sequence>MTDYLRQIHGLYCSLRTAGEPLADSDLIAQILLGLPPSLLLASISPRNGQYGNHAGKAQYSLQDGILGQGPNSTPLLKNTNQCYVGS</sequence>
<evidence type="ECO:0000313" key="1">
    <source>
        <dbReference type="EMBL" id="GAA0184559.1"/>
    </source>
</evidence>
<name>A0AAV3RUD2_LITER</name>
<comment type="caution">
    <text evidence="1">The sequence shown here is derived from an EMBL/GenBank/DDBJ whole genome shotgun (WGS) entry which is preliminary data.</text>
</comment>
<reference evidence="1 2" key="1">
    <citation type="submission" date="2024-01" db="EMBL/GenBank/DDBJ databases">
        <title>The complete chloroplast genome sequence of Lithospermum erythrorhizon: insights into the phylogenetic relationship among Boraginaceae species and the maternal lineages of purple gromwells.</title>
        <authorList>
            <person name="Okada T."/>
            <person name="Watanabe K."/>
        </authorList>
    </citation>
    <scope>NUCLEOTIDE SEQUENCE [LARGE SCALE GENOMIC DNA]</scope>
</reference>
<keyword evidence="2" id="KW-1185">Reference proteome</keyword>
<evidence type="ECO:0000313" key="2">
    <source>
        <dbReference type="Proteomes" id="UP001454036"/>
    </source>
</evidence>
<organism evidence="1 2">
    <name type="scientific">Lithospermum erythrorhizon</name>
    <name type="common">Purple gromwell</name>
    <name type="synonym">Lithospermum officinale var. erythrorhizon</name>
    <dbReference type="NCBI Taxonomy" id="34254"/>
    <lineage>
        <taxon>Eukaryota</taxon>
        <taxon>Viridiplantae</taxon>
        <taxon>Streptophyta</taxon>
        <taxon>Embryophyta</taxon>
        <taxon>Tracheophyta</taxon>
        <taxon>Spermatophyta</taxon>
        <taxon>Magnoliopsida</taxon>
        <taxon>eudicotyledons</taxon>
        <taxon>Gunneridae</taxon>
        <taxon>Pentapetalae</taxon>
        <taxon>asterids</taxon>
        <taxon>lamiids</taxon>
        <taxon>Boraginales</taxon>
        <taxon>Boraginaceae</taxon>
        <taxon>Boraginoideae</taxon>
        <taxon>Lithospermeae</taxon>
        <taxon>Lithospermum</taxon>
    </lineage>
</organism>